<feature type="domain" description="Laminin IV type B" evidence="6">
    <location>
        <begin position="82"/>
        <end position="197"/>
    </location>
</feature>
<keyword evidence="4" id="KW-0084">Basement membrane</keyword>
<dbReference type="PROSITE" id="PS51116">
    <property type="entry name" value="LAMININ_IVB"/>
    <property type="match status" value="1"/>
</dbReference>
<proteinExistence type="predicted"/>
<comment type="subcellular location">
    <subcellularLocation>
        <location evidence="1">Secreted</location>
        <location evidence="1">Extracellular space</location>
        <location evidence="1">Extracellular matrix</location>
        <location evidence="1">Basement membrane</location>
    </subcellularLocation>
</comment>
<feature type="region of interest" description="Disordered" evidence="5">
    <location>
        <begin position="30"/>
        <end position="52"/>
    </location>
</feature>
<dbReference type="GO" id="GO:0005604">
    <property type="term" value="C:basement membrane"/>
    <property type="evidence" value="ECO:0007669"/>
    <property type="project" value="UniProtKB-SubCell"/>
</dbReference>
<protein>
    <recommendedName>
        <fullName evidence="6">Laminin IV type B domain-containing protein</fullName>
    </recommendedName>
</protein>
<feature type="non-terminal residue" evidence="7">
    <location>
        <position position="197"/>
    </location>
</feature>
<dbReference type="EMBL" id="JAMKFB020000025">
    <property type="protein sequence ID" value="KAL0154838.1"/>
    <property type="molecule type" value="Genomic_DNA"/>
</dbReference>
<dbReference type="Pfam" id="PF21199">
    <property type="entry name" value="LAMININ_IV_B"/>
    <property type="match status" value="1"/>
</dbReference>
<evidence type="ECO:0000256" key="3">
    <source>
        <dbReference type="ARBA" id="ARBA00022530"/>
    </source>
</evidence>
<evidence type="ECO:0000313" key="7">
    <source>
        <dbReference type="EMBL" id="KAL0154838.1"/>
    </source>
</evidence>
<evidence type="ECO:0000256" key="1">
    <source>
        <dbReference type="ARBA" id="ARBA00004302"/>
    </source>
</evidence>
<name>A0ABD0MXX7_CIRMR</name>
<evidence type="ECO:0000259" key="6">
    <source>
        <dbReference type="PROSITE" id="PS51116"/>
    </source>
</evidence>
<feature type="non-terminal residue" evidence="7">
    <location>
        <position position="1"/>
    </location>
</feature>
<keyword evidence="8" id="KW-1185">Reference proteome</keyword>
<comment type="caution">
    <text evidence="7">The sequence shown here is derived from an EMBL/GenBank/DDBJ whole genome shotgun (WGS) entry which is preliminary data.</text>
</comment>
<evidence type="ECO:0000256" key="2">
    <source>
        <dbReference type="ARBA" id="ARBA00022525"/>
    </source>
</evidence>
<evidence type="ECO:0000256" key="4">
    <source>
        <dbReference type="ARBA" id="ARBA00022869"/>
    </source>
</evidence>
<keyword evidence="2" id="KW-0964">Secreted</keyword>
<dbReference type="Proteomes" id="UP001529510">
    <property type="component" value="Unassembled WGS sequence"/>
</dbReference>
<evidence type="ECO:0000313" key="8">
    <source>
        <dbReference type="Proteomes" id="UP001529510"/>
    </source>
</evidence>
<organism evidence="7 8">
    <name type="scientific">Cirrhinus mrigala</name>
    <name type="common">Mrigala</name>
    <dbReference type="NCBI Taxonomy" id="683832"/>
    <lineage>
        <taxon>Eukaryota</taxon>
        <taxon>Metazoa</taxon>
        <taxon>Chordata</taxon>
        <taxon>Craniata</taxon>
        <taxon>Vertebrata</taxon>
        <taxon>Euteleostomi</taxon>
        <taxon>Actinopterygii</taxon>
        <taxon>Neopterygii</taxon>
        <taxon>Teleostei</taxon>
        <taxon>Ostariophysi</taxon>
        <taxon>Cypriniformes</taxon>
        <taxon>Cyprinidae</taxon>
        <taxon>Labeoninae</taxon>
        <taxon>Labeonini</taxon>
        <taxon>Cirrhinus</taxon>
    </lineage>
</organism>
<accession>A0ABD0MXX7</accession>
<reference evidence="7 8" key="1">
    <citation type="submission" date="2024-05" db="EMBL/GenBank/DDBJ databases">
        <title>Genome sequencing and assembly of Indian major carp, Cirrhinus mrigala (Hamilton, 1822).</title>
        <authorList>
            <person name="Mohindra V."/>
            <person name="Chowdhury L.M."/>
            <person name="Lal K."/>
            <person name="Jena J.K."/>
        </authorList>
    </citation>
    <scope>NUCLEOTIDE SEQUENCE [LARGE SCALE GENOMIC DNA]</scope>
    <source>
        <strain evidence="7">CM1030</strain>
        <tissue evidence="7">Blood</tissue>
    </source>
</reference>
<dbReference type="InterPro" id="IPR013015">
    <property type="entry name" value="Laminin_IV_B"/>
</dbReference>
<evidence type="ECO:0000256" key="5">
    <source>
        <dbReference type="SAM" id="MobiDB-lite"/>
    </source>
</evidence>
<gene>
    <name evidence="7" type="ORF">M9458_049101</name>
</gene>
<dbReference type="AlphaFoldDB" id="A0ABD0MXX7"/>
<keyword evidence="3" id="KW-0272">Extracellular matrix</keyword>
<sequence length="197" mass="22379">VEISPFIQAPPLVYPPEQIPVRPTKLPLCPSAPKPSPVPYKQTEPPTVRPFPTPYNPHVTLPICEHYYRQRGYDFKISNGRVVVVKREKRRTRRRRQGQRTIPFEPGSPLQIILRQRAPDQPITWTGPGFVRVQDGAGLRFNVSNIPATLDYYVVVRYEPESTDDWTAIVNVVSFGSGDRRCPYDPSDKLFTLPGSG</sequence>